<evidence type="ECO:0000256" key="1">
    <source>
        <dbReference type="ARBA" id="ARBA00000085"/>
    </source>
</evidence>
<feature type="repeat" description="TPR" evidence="7">
    <location>
        <begin position="204"/>
        <end position="237"/>
    </location>
</feature>
<feature type="repeat" description="TPR" evidence="7">
    <location>
        <begin position="164"/>
        <end position="197"/>
    </location>
</feature>
<dbReference type="InterPro" id="IPR011990">
    <property type="entry name" value="TPR-like_helical_dom_sf"/>
</dbReference>
<dbReference type="PROSITE" id="PS50005">
    <property type="entry name" value="TPR"/>
    <property type="match status" value="4"/>
</dbReference>
<dbReference type="Gene3D" id="3.30.565.10">
    <property type="entry name" value="Histidine kinase-like ATPase, C-terminal domain"/>
    <property type="match status" value="1"/>
</dbReference>
<evidence type="ECO:0000256" key="7">
    <source>
        <dbReference type="PROSITE-ProRule" id="PRU00339"/>
    </source>
</evidence>
<dbReference type="SUPFAM" id="SSF48452">
    <property type="entry name" value="TPR-like"/>
    <property type="match status" value="2"/>
</dbReference>
<dbReference type="Gene3D" id="1.10.287.130">
    <property type="match status" value="1"/>
</dbReference>
<dbReference type="EC" id="2.7.13.3" evidence="2"/>
<keyword evidence="12" id="KW-1185">Reference proteome</keyword>
<dbReference type="SMART" id="SM00387">
    <property type="entry name" value="HATPase_c"/>
    <property type="match status" value="1"/>
</dbReference>
<dbReference type="PANTHER" id="PTHR43711:SF31">
    <property type="entry name" value="HISTIDINE KINASE"/>
    <property type="match status" value="1"/>
</dbReference>
<keyword evidence="4" id="KW-0808">Transferase</keyword>
<dbReference type="PROSITE" id="PS50109">
    <property type="entry name" value="HIS_KIN"/>
    <property type="match status" value="1"/>
</dbReference>
<protein>
    <recommendedName>
        <fullName evidence="2">histidine kinase</fullName>
        <ecNumber evidence="2">2.7.13.3</ecNumber>
    </recommendedName>
</protein>
<feature type="repeat" description="TPR" evidence="7">
    <location>
        <begin position="124"/>
        <end position="157"/>
    </location>
</feature>
<dbReference type="Pfam" id="PF13424">
    <property type="entry name" value="TPR_12"/>
    <property type="match status" value="3"/>
</dbReference>
<dbReference type="InterPro" id="IPR050736">
    <property type="entry name" value="Sensor_HK_Regulatory"/>
</dbReference>
<dbReference type="RefSeq" id="WP_202245328.1">
    <property type="nucleotide sequence ID" value="NZ_JAESIY010000008.1"/>
</dbReference>
<keyword evidence="5 11" id="KW-0418">Kinase</keyword>
<dbReference type="Gene3D" id="1.25.40.10">
    <property type="entry name" value="Tetratricopeptide repeat domain"/>
    <property type="match status" value="3"/>
</dbReference>
<evidence type="ECO:0000259" key="10">
    <source>
        <dbReference type="PROSITE" id="PS50109"/>
    </source>
</evidence>
<organism evidence="11 12">
    <name type="scientific">Fulvivirga sediminis</name>
    <dbReference type="NCBI Taxonomy" id="2803949"/>
    <lineage>
        <taxon>Bacteria</taxon>
        <taxon>Pseudomonadati</taxon>
        <taxon>Bacteroidota</taxon>
        <taxon>Cytophagia</taxon>
        <taxon>Cytophagales</taxon>
        <taxon>Fulvivirgaceae</taxon>
        <taxon>Fulvivirga</taxon>
    </lineage>
</organism>
<sequence length="679" mass="78545">MNRRLLILIIFFCFFDHSQGQSSKLIENKFLDPIGENNNPNSAVIDSLLKLVHEYDLDNIDTSIYLANKVRELAIVSNNPKYQAEAAVKLAFYYNVQSNYQKALKLDLESLRLYKKLGNGRGVTKSFNNIGEDYFELDLFSDAYDYYQKSLRKAKEIEDELYVVISTYNIGRVLKSMGQLEKAMEYIQRSLELSRAIDDKEGTAYSYHDIGEILILEGEYDQALEKLQYALKMSRQLSIKVLTPKILHKIAVAYENQEQFDQALNYHDSSLLIYQNINSKSGVAEAYLGMGAVYRKMSAYKEANSFIEKSLEISTNIKDRDLIIACYYELSLLYEQKEFFRQSLNYYKKYKSLQDSLFGEKHWEQFAQIQLKYETANKDMEINFLSQQEEQQKRQLENEAFFRNILVLILAFTGVLLITLYRSSIKRKKINKLLVQHQQELEEQSREMSGLLAMKDKFFSILSHDLRSPINAIIGILGMIDSGYLTKEELQQLTKSLKLRLESTKKLLANLMDWALVQMNEITIKDEDIHLHGLVQENINFFRDTNDKNIQFINSMPEGIIVRTDHNMLDLIIRNLTSNAIKFTEEEGMVELACEDKDQKWLIIKVIDNGIGMSMEQQNNLFTNTSGLHSTRGTANEEGTGLGLKLCKEFIERMGGDIWVKSEEGKGTTFLFTVKKSLQ</sequence>
<evidence type="ECO:0000313" key="12">
    <source>
        <dbReference type="Proteomes" id="UP000659388"/>
    </source>
</evidence>
<keyword evidence="9" id="KW-1133">Transmembrane helix</keyword>
<name>A0A937F978_9BACT</name>
<dbReference type="InterPro" id="IPR004358">
    <property type="entry name" value="Sig_transdc_His_kin-like_C"/>
</dbReference>
<dbReference type="InterPro" id="IPR036097">
    <property type="entry name" value="HisK_dim/P_sf"/>
</dbReference>
<feature type="transmembrane region" description="Helical" evidence="9">
    <location>
        <begin position="401"/>
        <end position="421"/>
    </location>
</feature>
<dbReference type="SMART" id="SM00028">
    <property type="entry name" value="TPR"/>
    <property type="match status" value="7"/>
</dbReference>
<evidence type="ECO:0000256" key="9">
    <source>
        <dbReference type="SAM" id="Phobius"/>
    </source>
</evidence>
<dbReference type="AlphaFoldDB" id="A0A937F978"/>
<evidence type="ECO:0000256" key="2">
    <source>
        <dbReference type="ARBA" id="ARBA00012438"/>
    </source>
</evidence>
<dbReference type="PANTHER" id="PTHR43711">
    <property type="entry name" value="TWO-COMPONENT HISTIDINE KINASE"/>
    <property type="match status" value="1"/>
</dbReference>
<dbReference type="InterPro" id="IPR003661">
    <property type="entry name" value="HisK_dim/P_dom"/>
</dbReference>
<dbReference type="Pfam" id="PF02518">
    <property type="entry name" value="HATPase_c"/>
    <property type="match status" value="1"/>
</dbReference>
<evidence type="ECO:0000256" key="8">
    <source>
        <dbReference type="SAM" id="Coils"/>
    </source>
</evidence>
<keyword evidence="8" id="KW-0175">Coiled coil</keyword>
<accession>A0A937F978</accession>
<feature type="repeat" description="TPR" evidence="7">
    <location>
        <begin position="284"/>
        <end position="317"/>
    </location>
</feature>
<keyword evidence="9" id="KW-0472">Membrane</keyword>
<dbReference type="SUPFAM" id="SSF47384">
    <property type="entry name" value="Homodimeric domain of signal transducing histidine kinase"/>
    <property type="match status" value="1"/>
</dbReference>
<keyword evidence="7" id="KW-0802">TPR repeat</keyword>
<evidence type="ECO:0000256" key="5">
    <source>
        <dbReference type="ARBA" id="ARBA00022777"/>
    </source>
</evidence>
<dbReference type="InterPro" id="IPR019734">
    <property type="entry name" value="TPR_rpt"/>
</dbReference>
<dbReference type="FunFam" id="3.30.565.10:FF:000006">
    <property type="entry name" value="Sensor histidine kinase WalK"/>
    <property type="match status" value="1"/>
</dbReference>
<dbReference type="InterPro" id="IPR003594">
    <property type="entry name" value="HATPase_dom"/>
</dbReference>
<gene>
    <name evidence="11" type="ORF">JL102_15440</name>
</gene>
<evidence type="ECO:0000313" key="11">
    <source>
        <dbReference type="EMBL" id="MBL3657541.1"/>
    </source>
</evidence>
<dbReference type="InterPro" id="IPR005467">
    <property type="entry name" value="His_kinase_dom"/>
</dbReference>
<comment type="caution">
    <text evidence="11">The sequence shown here is derived from an EMBL/GenBank/DDBJ whole genome shotgun (WGS) entry which is preliminary data.</text>
</comment>
<keyword evidence="3" id="KW-0597">Phosphoprotein</keyword>
<keyword evidence="9" id="KW-0812">Transmembrane</keyword>
<dbReference type="CDD" id="cd00082">
    <property type="entry name" value="HisKA"/>
    <property type="match status" value="1"/>
</dbReference>
<dbReference type="SMART" id="SM00388">
    <property type="entry name" value="HisKA"/>
    <property type="match status" value="1"/>
</dbReference>
<reference evidence="11" key="1">
    <citation type="submission" date="2021-01" db="EMBL/GenBank/DDBJ databases">
        <title>Fulvivirga kasyanovii gen. nov., sp nov., a novel member of the phylum Bacteroidetes isolated from seawater in a mussel farm.</title>
        <authorList>
            <person name="Zhao L.-H."/>
            <person name="Wang Z.-J."/>
        </authorList>
    </citation>
    <scope>NUCLEOTIDE SEQUENCE</scope>
    <source>
        <strain evidence="11">2943</strain>
    </source>
</reference>
<dbReference type="Proteomes" id="UP000659388">
    <property type="component" value="Unassembled WGS sequence"/>
</dbReference>
<dbReference type="SUPFAM" id="SSF55874">
    <property type="entry name" value="ATPase domain of HSP90 chaperone/DNA topoisomerase II/histidine kinase"/>
    <property type="match status" value="1"/>
</dbReference>
<evidence type="ECO:0000256" key="3">
    <source>
        <dbReference type="ARBA" id="ARBA00022553"/>
    </source>
</evidence>
<keyword evidence="6" id="KW-0902">Two-component regulatory system</keyword>
<evidence type="ECO:0000256" key="6">
    <source>
        <dbReference type="ARBA" id="ARBA00023012"/>
    </source>
</evidence>
<dbReference type="GO" id="GO:0000155">
    <property type="term" value="F:phosphorelay sensor kinase activity"/>
    <property type="evidence" value="ECO:0007669"/>
    <property type="project" value="InterPro"/>
</dbReference>
<feature type="domain" description="Histidine kinase" evidence="10">
    <location>
        <begin position="461"/>
        <end position="678"/>
    </location>
</feature>
<dbReference type="InterPro" id="IPR036890">
    <property type="entry name" value="HATPase_C_sf"/>
</dbReference>
<dbReference type="Pfam" id="PF00512">
    <property type="entry name" value="HisKA"/>
    <property type="match status" value="1"/>
</dbReference>
<dbReference type="EMBL" id="JAESIY010000008">
    <property type="protein sequence ID" value="MBL3657541.1"/>
    <property type="molecule type" value="Genomic_DNA"/>
</dbReference>
<evidence type="ECO:0000256" key="4">
    <source>
        <dbReference type="ARBA" id="ARBA00022679"/>
    </source>
</evidence>
<dbReference type="PRINTS" id="PR00344">
    <property type="entry name" value="BCTRLSENSOR"/>
</dbReference>
<comment type="catalytic activity">
    <reaction evidence="1">
        <text>ATP + protein L-histidine = ADP + protein N-phospho-L-histidine.</text>
        <dbReference type="EC" id="2.7.13.3"/>
    </reaction>
</comment>
<feature type="coiled-coil region" evidence="8">
    <location>
        <begin position="427"/>
        <end position="454"/>
    </location>
</feature>
<proteinExistence type="predicted"/>